<dbReference type="InterPro" id="IPR018060">
    <property type="entry name" value="HTH_AraC"/>
</dbReference>
<dbReference type="SUPFAM" id="SSF46689">
    <property type="entry name" value="Homeodomain-like"/>
    <property type="match status" value="1"/>
</dbReference>
<dbReference type="GO" id="GO:0003700">
    <property type="term" value="F:DNA-binding transcription factor activity"/>
    <property type="evidence" value="ECO:0007669"/>
    <property type="project" value="InterPro"/>
</dbReference>
<feature type="transmembrane region" description="Helical" evidence="4">
    <location>
        <begin position="88"/>
        <end position="106"/>
    </location>
</feature>
<feature type="transmembrane region" description="Helical" evidence="4">
    <location>
        <begin position="60"/>
        <end position="76"/>
    </location>
</feature>
<dbReference type="Gene3D" id="1.10.10.60">
    <property type="entry name" value="Homeodomain-like"/>
    <property type="match status" value="1"/>
</dbReference>
<keyword evidence="1" id="KW-0805">Transcription regulation</keyword>
<proteinExistence type="predicted"/>
<feature type="transmembrane region" description="Helical" evidence="4">
    <location>
        <begin position="129"/>
        <end position="150"/>
    </location>
</feature>
<name>A0A9X3J7F3_9BACT</name>
<sequence length="366" mass="42536">MTKTILIIGFVQSLFGILLFLAKRPKHLSFSILTIWLCVNVIFLGAMLLPFQVVDYFKPGIFPVLFLFGPLLYFYVSSLTLERFKFKAKFSVHLIPLFLVSAHRLISDPVSVTSSTFDNETPAFTYNKIYFVLLIISMFVYWVFSVKLILSHRKNIPFYFSNYSQKNTLTWLIFVVLIFLLFFVLEFFFSSLGRILNFNLIPFFSLPTSLTVFSFIIIFFGINQSVIYKFKTFNPGAPNENVDEKYKRSALSEQQINEINKQVYAYLKDKKPYLNPEFSLQMMVDDLGISRQNLSQVINAGQQKNFYQLINGFRLEEVKTLLNDPAYSHYTILGIALECGFNSKTSFNRIFKEETGLTPTQFKRNL</sequence>
<dbReference type="InterPro" id="IPR020449">
    <property type="entry name" value="Tscrpt_reg_AraC-type_HTH"/>
</dbReference>
<reference evidence="6" key="1">
    <citation type="submission" date="2022-11" db="EMBL/GenBank/DDBJ databases">
        <title>Marilongibacter aestuarii gen. nov., sp. nov., isolated from tidal flat sediment.</title>
        <authorList>
            <person name="Jiayan W."/>
        </authorList>
    </citation>
    <scope>NUCLEOTIDE SEQUENCE</scope>
    <source>
        <strain evidence="6">Z1-6</strain>
    </source>
</reference>
<feature type="transmembrane region" description="Helical" evidence="4">
    <location>
        <begin position="171"/>
        <end position="189"/>
    </location>
</feature>
<dbReference type="Proteomes" id="UP001145087">
    <property type="component" value="Unassembled WGS sequence"/>
</dbReference>
<feature type="transmembrane region" description="Helical" evidence="4">
    <location>
        <begin position="34"/>
        <end position="54"/>
    </location>
</feature>
<evidence type="ECO:0000313" key="6">
    <source>
        <dbReference type="EMBL" id="MCY1720645.1"/>
    </source>
</evidence>
<keyword evidence="4" id="KW-1133">Transmembrane helix</keyword>
<keyword evidence="2" id="KW-0238">DNA-binding</keyword>
<evidence type="ECO:0000256" key="2">
    <source>
        <dbReference type="ARBA" id="ARBA00023125"/>
    </source>
</evidence>
<evidence type="ECO:0000256" key="3">
    <source>
        <dbReference type="ARBA" id="ARBA00023163"/>
    </source>
</evidence>
<organism evidence="6 7">
    <name type="scientific">Draconibacterium aestuarii</name>
    <dbReference type="NCBI Taxonomy" id="2998507"/>
    <lineage>
        <taxon>Bacteria</taxon>
        <taxon>Pseudomonadati</taxon>
        <taxon>Bacteroidota</taxon>
        <taxon>Bacteroidia</taxon>
        <taxon>Marinilabiliales</taxon>
        <taxon>Prolixibacteraceae</taxon>
        <taxon>Draconibacterium</taxon>
    </lineage>
</organism>
<keyword evidence="3" id="KW-0804">Transcription</keyword>
<dbReference type="InterPro" id="IPR018062">
    <property type="entry name" value="HTH_AraC-typ_CS"/>
</dbReference>
<keyword evidence="4" id="KW-0472">Membrane</keyword>
<feature type="transmembrane region" description="Helical" evidence="4">
    <location>
        <begin position="201"/>
        <end position="222"/>
    </location>
</feature>
<dbReference type="InterPro" id="IPR009057">
    <property type="entry name" value="Homeodomain-like_sf"/>
</dbReference>
<evidence type="ECO:0000256" key="4">
    <source>
        <dbReference type="SAM" id="Phobius"/>
    </source>
</evidence>
<keyword evidence="4" id="KW-0812">Transmembrane</keyword>
<accession>A0A9X3J7F3</accession>
<evidence type="ECO:0000313" key="7">
    <source>
        <dbReference type="Proteomes" id="UP001145087"/>
    </source>
</evidence>
<dbReference type="GO" id="GO:0043565">
    <property type="term" value="F:sequence-specific DNA binding"/>
    <property type="evidence" value="ECO:0007669"/>
    <property type="project" value="InterPro"/>
</dbReference>
<feature type="transmembrane region" description="Helical" evidence="4">
    <location>
        <begin position="6"/>
        <end position="22"/>
    </location>
</feature>
<dbReference type="PANTHER" id="PTHR43280">
    <property type="entry name" value="ARAC-FAMILY TRANSCRIPTIONAL REGULATOR"/>
    <property type="match status" value="1"/>
</dbReference>
<keyword evidence="7" id="KW-1185">Reference proteome</keyword>
<protein>
    <submittedName>
        <fullName evidence="6">Helix-turn-helix domain-containing protein</fullName>
    </submittedName>
</protein>
<dbReference type="PROSITE" id="PS01124">
    <property type="entry name" value="HTH_ARAC_FAMILY_2"/>
    <property type="match status" value="1"/>
</dbReference>
<dbReference type="SMART" id="SM00342">
    <property type="entry name" value="HTH_ARAC"/>
    <property type="match status" value="1"/>
</dbReference>
<dbReference type="PRINTS" id="PR00032">
    <property type="entry name" value="HTHARAC"/>
</dbReference>
<dbReference type="EMBL" id="JAPOHD010000020">
    <property type="protein sequence ID" value="MCY1720645.1"/>
    <property type="molecule type" value="Genomic_DNA"/>
</dbReference>
<comment type="caution">
    <text evidence="6">The sequence shown here is derived from an EMBL/GenBank/DDBJ whole genome shotgun (WGS) entry which is preliminary data.</text>
</comment>
<evidence type="ECO:0000259" key="5">
    <source>
        <dbReference type="PROSITE" id="PS01124"/>
    </source>
</evidence>
<dbReference type="RefSeq" id="WP_343332979.1">
    <property type="nucleotide sequence ID" value="NZ_JAPOHD010000020.1"/>
</dbReference>
<dbReference type="Pfam" id="PF12833">
    <property type="entry name" value="HTH_18"/>
    <property type="match status" value="1"/>
</dbReference>
<gene>
    <name evidence="6" type="ORF">OU798_09845</name>
</gene>
<dbReference type="AlphaFoldDB" id="A0A9X3J7F3"/>
<evidence type="ECO:0000256" key="1">
    <source>
        <dbReference type="ARBA" id="ARBA00023015"/>
    </source>
</evidence>
<feature type="domain" description="HTH araC/xylS-type" evidence="5">
    <location>
        <begin position="261"/>
        <end position="365"/>
    </location>
</feature>
<dbReference type="PROSITE" id="PS00041">
    <property type="entry name" value="HTH_ARAC_FAMILY_1"/>
    <property type="match status" value="1"/>
</dbReference>
<dbReference type="PANTHER" id="PTHR43280:SF2">
    <property type="entry name" value="HTH-TYPE TRANSCRIPTIONAL REGULATOR EXSA"/>
    <property type="match status" value="1"/>
</dbReference>